<dbReference type="AlphaFoldDB" id="A0AB73AM95"/>
<proteinExistence type="predicted"/>
<protein>
    <submittedName>
        <fullName evidence="1">Uncharacterized protein</fullName>
    </submittedName>
</protein>
<dbReference type="EMBL" id="JGEU01000034">
    <property type="protein sequence ID" value="EYB10321.1"/>
    <property type="molecule type" value="Genomic_DNA"/>
</dbReference>
<reference evidence="1 2" key="1">
    <citation type="submission" date="2014-02" db="EMBL/GenBank/DDBJ databases">
        <authorList>
            <person name="Sears C."/>
            <person name="Carroll K."/>
            <person name="Sack B.R."/>
            <person name="Qadri F."/>
            <person name="Myers L.L."/>
            <person name="Chung G.-T."/>
            <person name="Escheverria P."/>
            <person name="Fraser C.M."/>
            <person name="Sadzewicz L."/>
            <person name="Shefchek K.A."/>
            <person name="Tallon L."/>
            <person name="Das S.P."/>
            <person name="Daugherty S."/>
            <person name="Mongodin E.F."/>
        </authorList>
    </citation>
    <scope>NUCLEOTIDE SEQUENCE [LARGE SCALE GENOMIC DNA]</scope>
    <source>
        <strain evidence="1 2">3783N1-6</strain>
    </source>
</reference>
<comment type="caution">
    <text evidence="1">The sequence shown here is derived from an EMBL/GenBank/DDBJ whole genome shotgun (WGS) entry which is preliminary data.</text>
</comment>
<accession>A0AB73AM95</accession>
<gene>
    <name evidence="1" type="ORF">M119_2659</name>
</gene>
<name>A0AB73AM95_BACFG</name>
<organism evidence="1 2">
    <name type="scientific">Bacteroides fragilis str. 3783N1-6</name>
    <dbReference type="NCBI Taxonomy" id="1339310"/>
    <lineage>
        <taxon>Bacteria</taxon>
        <taxon>Pseudomonadati</taxon>
        <taxon>Bacteroidota</taxon>
        <taxon>Bacteroidia</taxon>
        <taxon>Bacteroidales</taxon>
        <taxon>Bacteroidaceae</taxon>
        <taxon>Bacteroides</taxon>
    </lineage>
</organism>
<evidence type="ECO:0000313" key="2">
    <source>
        <dbReference type="Proteomes" id="UP000021175"/>
    </source>
</evidence>
<evidence type="ECO:0000313" key="1">
    <source>
        <dbReference type="EMBL" id="EYB10321.1"/>
    </source>
</evidence>
<dbReference type="Proteomes" id="UP000021175">
    <property type="component" value="Unassembled WGS sequence"/>
</dbReference>
<sequence>MTGKPDIMDVTQKNLLYFTAGIDIIHVGVDNYLEHHFRMIS</sequence>